<dbReference type="PANTHER" id="PTHR38537:SF16">
    <property type="entry name" value="CALPONIN-HOMOLOGY (CH) DOMAIN-CONTAINING PROTEIN"/>
    <property type="match status" value="1"/>
</dbReference>
<evidence type="ECO:0000313" key="3">
    <source>
        <dbReference type="EMBL" id="KAG8186594.1"/>
    </source>
</evidence>
<dbReference type="InterPro" id="IPR013783">
    <property type="entry name" value="Ig-like_fold"/>
</dbReference>
<dbReference type="Gene3D" id="2.60.40.10">
    <property type="entry name" value="Immunoglobulins"/>
    <property type="match status" value="1"/>
</dbReference>
<evidence type="ECO:0000313" key="4">
    <source>
        <dbReference type="Proteomes" id="UP000827092"/>
    </source>
</evidence>
<dbReference type="Proteomes" id="UP000827092">
    <property type="component" value="Unassembled WGS sequence"/>
</dbReference>
<evidence type="ECO:0000256" key="2">
    <source>
        <dbReference type="PROSITE-ProRule" id="PRU00087"/>
    </source>
</evidence>
<dbReference type="GO" id="GO:0030036">
    <property type="term" value="P:actin cytoskeleton organization"/>
    <property type="evidence" value="ECO:0007669"/>
    <property type="project" value="InterPro"/>
</dbReference>
<protein>
    <submittedName>
        <fullName evidence="3">Uncharacterized protein</fullName>
    </submittedName>
</protein>
<dbReference type="InterPro" id="IPR044801">
    <property type="entry name" value="Filamin"/>
</dbReference>
<dbReference type="EMBL" id="JAFNEN010000296">
    <property type="protein sequence ID" value="KAG8186594.1"/>
    <property type="molecule type" value="Genomic_DNA"/>
</dbReference>
<keyword evidence="1" id="KW-0677">Repeat</keyword>
<feature type="repeat" description="Filamin" evidence="2">
    <location>
        <begin position="78"/>
        <end position="153"/>
    </location>
</feature>
<comment type="caution">
    <text evidence="3">The sequence shown here is derived from an EMBL/GenBank/DDBJ whole genome shotgun (WGS) entry which is preliminary data.</text>
</comment>
<accession>A0AAV6US60</accession>
<dbReference type="GO" id="GO:0051015">
    <property type="term" value="F:actin filament binding"/>
    <property type="evidence" value="ECO:0007669"/>
    <property type="project" value="InterPro"/>
</dbReference>
<evidence type="ECO:0000256" key="1">
    <source>
        <dbReference type="ARBA" id="ARBA00022737"/>
    </source>
</evidence>
<dbReference type="InterPro" id="IPR017868">
    <property type="entry name" value="Filamin/ABP280_repeat-like"/>
</dbReference>
<dbReference type="PANTHER" id="PTHR38537">
    <property type="entry name" value="JITTERBUG, ISOFORM N"/>
    <property type="match status" value="1"/>
</dbReference>
<gene>
    <name evidence="3" type="ORF">JTE90_019916</name>
</gene>
<name>A0AAV6US60_9ARAC</name>
<dbReference type="InterPro" id="IPR014756">
    <property type="entry name" value="Ig_E-set"/>
</dbReference>
<sequence>MSAMDYDIRKNESKKSSAVLGSPFECYIVDSAPIQVKREGIEKVSVNCPAFFIIDTGGIDVGEVHCTVSESPFTVRIAGAPDATKVEVYGPVIEPGVLAIYQSRFICDPRGAGAGQLTVHIRESKAAFSVEMQPESQKERTILFKCDPTDPGD</sequence>
<dbReference type="AlphaFoldDB" id="A0AAV6US60"/>
<reference evidence="3 4" key="1">
    <citation type="journal article" date="2022" name="Nat. Ecol. Evol.">
        <title>A masculinizing supergene underlies an exaggerated male reproductive morph in a spider.</title>
        <authorList>
            <person name="Hendrickx F."/>
            <person name="De Corte Z."/>
            <person name="Sonet G."/>
            <person name="Van Belleghem S.M."/>
            <person name="Kostlbacher S."/>
            <person name="Vangestel C."/>
        </authorList>
    </citation>
    <scope>NUCLEOTIDE SEQUENCE [LARGE SCALE GENOMIC DNA]</scope>
    <source>
        <strain evidence="3">W744_W776</strain>
    </source>
</reference>
<keyword evidence="4" id="KW-1185">Reference proteome</keyword>
<dbReference type="SUPFAM" id="SSF81296">
    <property type="entry name" value="E set domains"/>
    <property type="match status" value="2"/>
</dbReference>
<proteinExistence type="predicted"/>
<dbReference type="PROSITE" id="PS50194">
    <property type="entry name" value="FILAMIN_REPEAT"/>
    <property type="match status" value="1"/>
</dbReference>
<organism evidence="3 4">
    <name type="scientific">Oedothorax gibbosus</name>
    <dbReference type="NCBI Taxonomy" id="931172"/>
    <lineage>
        <taxon>Eukaryota</taxon>
        <taxon>Metazoa</taxon>
        <taxon>Ecdysozoa</taxon>
        <taxon>Arthropoda</taxon>
        <taxon>Chelicerata</taxon>
        <taxon>Arachnida</taxon>
        <taxon>Araneae</taxon>
        <taxon>Araneomorphae</taxon>
        <taxon>Entelegynae</taxon>
        <taxon>Araneoidea</taxon>
        <taxon>Linyphiidae</taxon>
        <taxon>Erigoninae</taxon>
        <taxon>Oedothorax</taxon>
    </lineage>
</organism>